<gene>
    <name evidence="1" type="ORF">TM448A01332_0005</name>
</gene>
<protein>
    <submittedName>
        <fullName evidence="1">Uncharacterized protein</fullName>
    </submittedName>
</protein>
<accession>A0A6H1ZQ16</accession>
<proteinExistence type="predicted"/>
<reference evidence="1" key="1">
    <citation type="submission" date="2020-03" db="EMBL/GenBank/DDBJ databases">
        <title>The deep terrestrial virosphere.</title>
        <authorList>
            <person name="Holmfeldt K."/>
            <person name="Nilsson E."/>
            <person name="Simone D."/>
            <person name="Lopez-Fernandez M."/>
            <person name="Wu X."/>
            <person name="de Brujin I."/>
            <person name="Lundin D."/>
            <person name="Andersson A."/>
            <person name="Bertilsson S."/>
            <person name="Dopson M."/>
        </authorList>
    </citation>
    <scope>NUCLEOTIDE SEQUENCE</scope>
    <source>
        <strain evidence="1">TM448A01332</strain>
    </source>
</reference>
<dbReference type="EMBL" id="MT144134">
    <property type="protein sequence ID" value="QJA49375.1"/>
    <property type="molecule type" value="Genomic_DNA"/>
</dbReference>
<dbReference type="AlphaFoldDB" id="A0A6H1ZQ16"/>
<sequence length="62" mass="7152">MAESFAKAMFKWGKSGLKCVDKTEYIRRRTICSECIDGWRCPKCGCALWAKVALVTEECEKW</sequence>
<organism evidence="1">
    <name type="scientific">viral metagenome</name>
    <dbReference type="NCBI Taxonomy" id="1070528"/>
    <lineage>
        <taxon>unclassified sequences</taxon>
        <taxon>metagenomes</taxon>
        <taxon>organismal metagenomes</taxon>
    </lineage>
</organism>
<evidence type="ECO:0000313" key="1">
    <source>
        <dbReference type="EMBL" id="QJA49375.1"/>
    </source>
</evidence>
<name>A0A6H1ZQ16_9ZZZZ</name>